<dbReference type="AlphaFoldDB" id="A0A6J6U604"/>
<sequence>MSEKWTPGPLVNSKAPGHSLLEVRNISKRFPGVIALDDITFTLKAGEILGIVGENGAGKSTLMKSISGALAPDSGQILIDGTVMELGDPRIISQHGLSMIYQELTVIPNLSAEENVCLGAWPGSKGFLKKNKMRETYLKVSEVLGSNIPGKTLGSNLSVAEKQIVEILRALVSNKQVIILDEPTTALGLEERTALKKIMKNLVSTGKGLVFISHDLDDVLDICDRVMVLREGRVVTIDDSASQTKDSLVKSMLGREIKKAKNMERNLRSSETPTIKIQNLHSSKLRIDELAIYPGEITAIAGLVGSGRSELFRALLGADAIESGSMNVQGVQTSWPKTVTDGIKIGFALAPEERKTEGLVLSLSAENNVALPNLSDLSMRKSNSFKEQVKKIVSQVGFDPAKLGVTTGSFSGGNQQKLVLARWLLRKPKVLLLDEPTKGIDIGAKEEVFSTIQKTIKEDPSMCVVIASSDFDEVSIYADRILIMHNGEIISDNQKGITVDEILSKIFLHSQSQKTKGDVEHAS</sequence>
<dbReference type="PANTHER" id="PTHR43790">
    <property type="entry name" value="CARBOHYDRATE TRANSPORT ATP-BINDING PROTEIN MG119-RELATED"/>
    <property type="match status" value="1"/>
</dbReference>
<keyword evidence="1" id="KW-0813">Transport</keyword>
<accession>A0A6J6U604</accession>
<reference evidence="6" key="1">
    <citation type="submission" date="2020-05" db="EMBL/GenBank/DDBJ databases">
        <authorList>
            <person name="Chiriac C."/>
            <person name="Salcher M."/>
            <person name="Ghai R."/>
            <person name="Kavagutti S V."/>
        </authorList>
    </citation>
    <scope>NUCLEOTIDE SEQUENCE</scope>
</reference>
<dbReference type="InterPro" id="IPR003439">
    <property type="entry name" value="ABC_transporter-like_ATP-bd"/>
</dbReference>
<gene>
    <name evidence="6" type="ORF">UFOPK2842_00540</name>
</gene>
<feature type="domain" description="ABC transporter" evidence="5">
    <location>
        <begin position="267"/>
        <end position="511"/>
    </location>
</feature>
<feature type="domain" description="ABC transporter" evidence="5">
    <location>
        <begin position="21"/>
        <end position="256"/>
    </location>
</feature>
<evidence type="ECO:0000313" key="6">
    <source>
        <dbReference type="EMBL" id="CAB4754047.1"/>
    </source>
</evidence>
<keyword evidence="3" id="KW-0547">Nucleotide-binding</keyword>
<evidence type="ECO:0000259" key="5">
    <source>
        <dbReference type="PROSITE" id="PS50893"/>
    </source>
</evidence>
<evidence type="ECO:0000256" key="2">
    <source>
        <dbReference type="ARBA" id="ARBA00022737"/>
    </source>
</evidence>
<evidence type="ECO:0000256" key="1">
    <source>
        <dbReference type="ARBA" id="ARBA00022448"/>
    </source>
</evidence>
<name>A0A6J6U604_9ZZZZ</name>
<organism evidence="6">
    <name type="scientific">freshwater metagenome</name>
    <dbReference type="NCBI Taxonomy" id="449393"/>
    <lineage>
        <taxon>unclassified sequences</taxon>
        <taxon>metagenomes</taxon>
        <taxon>ecological metagenomes</taxon>
    </lineage>
</organism>
<dbReference type="EMBL" id="CAEZZI010000039">
    <property type="protein sequence ID" value="CAB4754047.1"/>
    <property type="molecule type" value="Genomic_DNA"/>
</dbReference>
<dbReference type="GO" id="GO:0016887">
    <property type="term" value="F:ATP hydrolysis activity"/>
    <property type="evidence" value="ECO:0007669"/>
    <property type="project" value="InterPro"/>
</dbReference>
<dbReference type="InterPro" id="IPR017871">
    <property type="entry name" value="ABC_transporter-like_CS"/>
</dbReference>
<dbReference type="SUPFAM" id="SSF52540">
    <property type="entry name" value="P-loop containing nucleoside triphosphate hydrolases"/>
    <property type="match status" value="2"/>
</dbReference>
<dbReference type="SMART" id="SM00382">
    <property type="entry name" value="AAA"/>
    <property type="match status" value="2"/>
</dbReference>
<dbReference type="InterPro" id="IPR050107">
    <property type="entry name" value="ABC_carbohydrate_import_ATPase"/>
</dbReference>
<dbReference type="PANTHER" id="PTHR43790:SF9">
    <property type="entry name" value="GALACTOFURANOSE TRANSPORTER ATP-BINDING PROTEIN YTFR"/>
    <property type="match status" value="1"/>
</dbReference>
<dbReference type="PROSITE" id="PS00211">
    <property type="entry name" value="ABC_TRANSPORTER_1"/>
    <property type="match status" value="1"/>
</dbReference>
<evidence type="ECO:0000256" key="3">
    <source>
        <dbReference type="ARBA" id="ARBA00022741"/>
    </source>
</evidence>
<dbReference type="CDD" id="cd03216">
    <property type="entry name" value="ABC_Carb_Monos_I"/>
    <property type="match status" value="1"/>
</dbReference>
<protein>
    <submittedName>
        <fullName evidence="6">Unannotated protein</fullName>
    </submittedName>
</protein>
<dbReference type="InterPro" id="IPR003593">
    <property type="entry name" value="AAA+_ATPase"/>
</dbReference>
<dbReference type="InterPro" id="IPR027417">
    <property type="entry name" value="P-loop_NTPase"/>
</dbReference>
<proteinExistence type="predicted"/>
<evidence type="ECO:0000256" key="4">
    <source>
        <dbReference type="ARBA" id="ARBA00022840"/>
    </source>
</evidence>
<dbReference type="Gene3D" id="3.40.50.300">
    <property type="entry name" value="P-loop containing nucleotide triphosphate hydrolases"/>
    <property type="match status" value="2"/>
</dbReference>
<dbReference type="CDD" id="cd03215">
    <property type="entry name" value="ABC_Carb_Monos_II"/>
    <property type="match status" value="1"/>
</dbReference>
<dbReference type="PROSITE" id="PS50893">
    <property type="entry name" value="ABC_TRANSPORTER_2"/>
    <property type="match status" value="2"/>
</dbReference>
<keyword evidence="4" id="KW-0067">ATP-binding</keyword>
<dbReference type="GO" id="GO:0005524">
    <property type="term" value="F:ATP binding"/>
    <property type="evidence" value="ECO:0007669"/>
    <property type="project" value="UniProtKB-KW"/>
</dbReference>
<dbReference type="Pfam" id="PF00005">
    <property type="entry name" value="ABC_tran"/>
    <property type="match status" value="2"/>
</dbReference>
<keyword evidence="2" id="KW-0677">Repeat</keyword>